<protein>
    <submittedName>
        <fullName evidence="4">FecR family protein</fullName>
    </submittedName>
</protein>
<dbReference type="Proteomes" id="UP000663920">
    <property type="component" value="Chromosome"/>
</dbReference>
<dbReference type="InterPro" id="IPR032508">
    <property type="entry name" value="FecR_C"/>
</dbReference>
<name>A0A975H704_9FLAO</name>
<dbReference type="PANTHER" id="PTHR30273:SF2">
    <property type="entry name" value="PROTEIN FECR"/>
    <property type="match status" value="1"/>
</dbReference>
<dbReference type="RefSeq" id="WP_208078413.1">
    <property type="nucleotide sequence ID" value="NZ_CP071869.1"/>
</dbReference>
<dbReference type="Gene3D" id="3.55.50.30">
    <property type="match status" value="1"/>
</dbReference>
<dbReference type="Pfam" id="PF16344">
    <property type="entry name" value="FecR_C"/>
    <property type="match status" value="1"/>
</dbReference>
<feature type="domain" description="FecR protein" evidence="2">
    <location>
        <begin position="185"/>
        <end position="278"/>
    </location>
</feature>
<evidence type="ECO:0000256" key="1">
    <source>
        <dbReference type="SAM" id="Phobius"/>
    </source>
</evidence>
<keyword evidence="1" id="KW-0812">Transmembrane</keyword>
<sequence>MKDILKISNLIIKKKLKILTAQERIALKELYKEYPSSKKIDFEKVADRLSKYETINKEQAWENIILKREKIQKKTRTNKPLFKKNWFKYAIAAMFVGVLATSYFYKNSSFNNVTEKHISKKVDTIIIPGSNKATLTLANGTSILLEKGASFSTKNANSNGEKLFYKNKKQKVTKIAYNYLTIPRGGEFFLKLSDDTKVWLNSETQLKYPVTFIEEKTRKVELIYGEAYFVVSPSTQHKGAKFKVINSAQEIDVLGTEFNIKAYKDETNIYTTLVEGKVLININDRKQQLIPKQQLNYNLTTNTLTTQKVDVYNEISWKDGLFSFDNKSLKEMMKVLSRWYDVDIIIKNKKIENEEFIGVLRKQQQIEDILNSIKNFGTIKNFKIIDKKIILE</sequence>
<dbReference type="AlphaFoldDB" id="A0A975H704"/>
<keyword evidence="1" id="KW-1133">Transmembrane helix</keyword>
<feature type="transmembrane region" description="Helical" evidence="1">
    <location>
        <begin position="86"/>
        <end position="105"/>
    </location>
</feature>
<accession>A0A975H704</accession>
<evidence type="ECO:0000259" key="2">
    <source>
        <dbReference type="Pfam" id="PF04773"/>
    </source>
</evidence>
<keyword evidence="5" id="KW-1185">Reference proteome</keyword>
<dbReference type="EMBL" id="CP071869">
    <property type="protein sequence ID" value="QTE22558.1"/>
    <property type="molecule type" value="Genomic_DNA"/>
</dbReference>
<organism evidence="4 5">
    <name type="scientific">Polaribacter cellanae</name>
    <dbReference type="NCBI Taxonomy" id="2818493"/>
    <lineage>
        <taxon>Bacteria</taxon>
        <taxon>Pseudomonadati</taxon>
        <taxon>Bacteroidota</taxon>
        <taxon>Flavobacteriia</taxon>
        <taxon>Flavobacteriales</taxon>
        <taxon>Flavobacteriaceae</taxon>
    </lineage>
</organism>
<proteinExistence type="predicted"/>
<feature type="domain" description="Protein FecR C-terminal" evidence="3">
    <location>
        <begin position="322"/>
        <end position="391"/>
    </location>
</feature>
<evidence type="ECO:0000313" key="4">
    <source>
        <dbReference type="EMBL" id="QTE22558.1"/>
    </source>
</evidence>
<evidence type="ECO:0000259" key="3">
    <source>
        <dbReference type="Pfam" id="PF16344"/>
    </source>
</evidence>
<dbReference type="GO" id="GO:0016989">
    <property type="term" value="F:sigma factor antagonist activity"/>
    <property type="evidence" value="ECO:0007669"/>
    <property type="project" value="TreeGrafter"/>
</dbReference>
<dbReference type="Pfam" id="PF04773">
    <property type="entry name" value="FecR"/>
    <property type="match status" value="1"/>
</dbReference>
<dbReference type="Gene3D" id="2.60.120.1440">
    <property type="match status" value="1"/>
</dbReference>
<dbReference type="KEGG" id="pcea:J3359_17465"/>
<dbReference type="InterPro" id="IPR012373">
    <property type="entry name" value="Ferrdict_sens_TM"/>
</dbReference>
<dbReference type="PANTHER" id="PTHR30273">
    <property type="entry name" value="PERIPLASMIC SIGNAL SENSOR AND SIGMA FACTOR ACTIVATOR FECR-RELATED"/>
    <property type="match status" value="1"/>
</dbReference>
<keyword evidence="1" id="KW-0472">Membrane</keyword>
<dbReference type="InterPro" id="IPR006860">
    <property type="entry name" value="FecR"/>
</dbReference>
<gene>
    <name evidence="4" type="ORF">J3359_17465</name>
</gene>
<evidence type="ECO:0000313" key="5">
    <source>
        <dbReference type="Proteomes" id="UP000663920"/>
    </source>
</evidence>
<reference evidence="4 5" key="1">
    <citation type="submission" date="2021-03" db="EMBL/GenBank/DDBJ databases">
        <title>Complete genome of Polaribacter_sp.SM13.</title>
        <authorList>
            <person name="Jeong S.W."/>
            <person name="Bae J.W."/>
        </authorList>
    </citation>
    <scope>NUCLEOTIDE SEQUENCE [LARGE SCALE GENOMIC DNA]</scope>
    <source>
        <strain evidence="4 5">SM13</strain>
    </source>
</reference>